<accession>A0A9W7CMU0</accession>
<name>A0A9W7CMU0_9STRA</name>
<comment type="caution">
    <text evidence="1">The sequence shown here is derived from an EMBL/GenBank/DDBJ whole genome shotgun (WGS) entry which is preliminary data.</text>
</comment>
<reference evidence="1" key="1">
    <citation type="submission" date="2023-04" db="EMBL/GenBank/DDBJ databases">
        <title>Phytophthora lilii NBRC 32176.</title>
        <authorList>
            <person name="Ichikawa N."/>
            <person name="Sato H."/>
            <person name="Tonouchi N."/>
        </authorList>
    </citation>
    <scope>NUCLEOTIDE SEQUENCE</scope>
    <source>
        <strain evidence="1">NBRC 32176</strain>
    </source>
</reference>
<gene>
    <name evidence="1" type="ORF">Plil01_001385200</name>
</gene>
<organism evidence="1 2">
    <name type="scientific">Phytophthora lilii</name>
    <dbReference type="NCBI Taxonomy" id="2077276"/>
    <lineage>
        <taxon>Eukaryota</taxon>
        <taxon>Sar</taxon>
        <taxon>Stramenopiles</taxon>
        <taxon>Oomycota</taxon>
        <taxon>Peronosporomycetes</taxon>
        <taxon>Peronosporales</taxon>
        <taxon>Peronosporaceae</taxon>
        <taxon>Phytophthora</taxon>
    </lineage>
</organism>
<evidence type="ECO:0000313" key="1">
    <source>
        <dbReference type="EMBL" id="GMF32400.1"/>
    </source>
</evidence>
<dbReference type="AlphaFoldDB" id="A0A9W7CMU0"/>
<keyword evidence="2" id="KW-1185">Reference proteome</keyword>
<dbReference type="Proteomes" id="UP001165083">
    <property type="component" value="Unassembled WGS sequence"/>
</dbReference>
<sequence>MLLSTTRLQDLLCKPQHDVEVSPWWLYASPTAGASTFSNTHFPFLFPLQRSRLTCLHGRRSSKDTLVLSTLLLSTLDSVELANLAELDWEAALLPLERDERRGGGDIDIDSDIGLLDEDDVSAILSDLDTVQQLSSCELDALLGAGSDSNSDSDSDSDIAYTVDVESLLFT</sequence>
<evidence type="ECO:0000313" key="2">
    <source>
        <dbReference type="Proteomes" id="UP001165083"/>
    </source>
</evidence>
<dbReference type="EMBL" id="BSXW01000983">
    <property type="protein sequence ID" value="GMF32400.1"/>
    <property type="molecule type" value="Genomic_DNA"/>
</dbReference>
<proteinExistence type="predicted"/>
<protein>
    <submittedName>
        <fullName evidence="1">Unnamed protein product</fullName>
    </submittedName>
</protein>